<reference evidence="1 2" key="1">
    <citation type="submission" date="2015-11" db="EMBL/GenBank/DDBJ databases">
        <title>Sequence of Pedobacter ginsenosidimutans.</title>
        <authorList>
            <person name="Carson E."/>
            <person name="Keyser V."/>
            <person name="Newman J."/>
            <person name="Miller J."/>
        </authorList>
    </citation>
    <scope>NUCLEOTIDE SEQUENCE [LARGE SCALE GENOMIC DNA]</scope>
    <source>
        <strain evidence="1 2">KACC 14530</strain>
    </source>
</reference>
<sequence length="128" mass="15103">MIILIFSGAGVMGWAFWKDFPFFACFIISAIQLGRLLQPHLLPTEKQVDKLDSVVDFYFDYYNKLEELWMDYESEKLTEIEAKDLFYKIKATEKPINKIINEIVKTTKKKLLAKTDRESTDYLTKNFN</sequence>
<dbReference type="RefSeq" id="WP_057930517.1">
    <property type="nucleotide sequence ID" value="NZ_LMZQ01000001.1"/>
</dbReference>
<keyword evidence="2" id="KW-1185">Reference proteome</keyword>
<evidence type="ECO:0008006" key="3">
    <source>
        <dbReference type="Google" id="ProtNLM"/>
    </source>
</evidence>
<dbReference type="EMBL" id="LMZQ01000001">
    <property type="protein sequence ID" value="KRT17887.1"/>
    <property type="molecule type" value="Genomic_DNA"/>
</dbReference>
<evidence type="ECO:0000313" key="1">
    <source>
        <dbReference type="EMBL" id="KRT17887.1"/>
    </source>
</evidence>
<comment type="caution">
    <text evidence="1">The sequence shown here is derived from an EMBL/GenBank/DDBJ whole genome shotgun (WGS) entry which is preliminary data.</text>
</comment>
<evidence type="ECO:0000313" key="2">
    <source>
        <dbReference type="Proteomes" id="UP000051950"/>
    </source>
</evidence>
<organism evidence="1 2">
    <name type="scientific">Pedobacter ginsenosidimutans</name>
    <dbReference type="NCBI Taxonomy" id="687842"/>
    <lineage>
        <taxon>Bacteria</taxon>
        <taxon>Pseudomonadati</taxon>
        <taxon>Bacteroidota</taxon>
        <taxon>Sphingobacteriia</taxon>
        <taxon>Sphingobacteriales</taxon>
        <taxon>Sphingobacteriaceae</taxon>
        <taxon>Pedobacter</taxon>
    </lineage>
</organism>
<dbReference type="Proteomes" id="UP000051950">
    <property type="component" value="Unassembled WGS sequence"/>
</dbReference>
<proteinExistence type="predicted"/>
<accession>A0A0T5VVU9</accession>
<gene>
    <name evidence="1" type="ORF">ASU31_00915</name>
</gene>
<dbReference type="OrthoDB" id="1431060at2"/>
<dbReference type="AlphaFoldDB" id="A0A0T5VVU9"/>
<protein>
    <recommendedName>
        <fullName evidence="3">SMODS and SLOG-associating 2TM effector domain-containing protein</fullName>
    </recommendedName>
</protein>
<name>A0A0T5VVU9_9SPHI</name>